<keyword evidence="1" id="KW-1185">Reference proteome</keyword>
<dbReference type="KEGG" id="jre:109011434"/>
<dbReference type="InterPro" id="IPR013320">
    <property type="entry name" value="ConA-like_dom_sf"/>
</dbReference>
<evidence type="ECO:0000313" key="2">
    <source>
        <dbReference type="RefSeq" id="XP_018848194.1"/>
    </source>
</evidence>
<dbReference type="Pfam" id="PF08787">
    <property type="entry name" value="Alginate_lyase2"/>
    <property type="match status" value="1"/>
</dbReference>
<dbReference type="Gramene" id="Jr06_01690_p1">
    <property type="protein sequence ID" value="cds.Jr06_01690_p1"/>
    <property type="gene ID" value="Jr06_01690"/>
</dbReference>
<dbReference type="SUPFAM" id="SSF49899">
    <property type="entry name" value="Concanavalin A-like lectins/glucanases"/>
    <property type="match status" value="1"/>
</dbReference>
<dbReference type="InterPro" id="IPR014895">
    <property type="entry name" value="Alginate_lyase_2"/>
</dbReference>
<accession>A0A2I4GWC2</accession>
<dbReference type="Gene3D" id="2.60.120.200">
    <property type="match status" value="1"/>
</dbReference>
<dbReference type="RefSeq" id="XP_018848194.1">
    <property type="nucleotide sequence ID" value="XM_018992649.1"/>
</dbReference>
<dbReference type="OrthoDB" id="4221926at2759"/>
<dbReference type="AlphaFoldDB" id="A0A2I4GWC2"/>
<sequence>MKTSVYCSILVVLILASFLENGHLCVADPTDGFTPVPLTDANFKLQKPYDIPLEDRYTYKDGVHRFWVYNKDKPFKPDSTTRPRTEIRISGHDYSSGVWQFEGYTFVPSGTSGVTIMQIHGATVGATTLQLRMYKPGDIRYYRYNLVAADLYDRWVRVNVIHDVDKGKVTVFIDGVKKFVVKDQGPGDLYFKCGVYAAPFGSSNYMESRWKGIKLFKK</sequence>
<dbReference type="STRING" id="51240.A0A2I4GWC2"/>
<name>A0A2I4GWC2_JUGRE</name>
<dbReference type="GeneID" id="109011434"/>
<protein>
    <submittedName>
        <fullName evidence="2">Citrate-binding protein-like</fullName>
    </submittedName>
</protein>
<organism evidence="1 2">
    <name type="scientific">Juglans regia</name>
    <name type="common">English walnut</name>
    <dbReference type="NCBI Taxonomy" id="51240"/>
    <lineage>
        <taxon>Eukaryota</taxon>
        <taxon>Viridiplantae</taxon>
        <taxon>Streptophyta</taxon>
        <taxon>Embryophyta</taxon>
        <taxon>Tracheophyta</taxon>
        <taxon>Spermatophyta</taxon>
        <taxon>Magnoliopsida</taxon>
        <taxon>eudicotyledons</taxon>
        <taxon>Gunneridae</taxon>
        <taxon>Pentapetalae</taxon>
        <taxon>rosids</taxon>
        <taxon>fabids</taxon>
        <taxon>Fagales</taxon>
        <taxon>Juglandaceae</taxon>
        <taxon>Juglans</taxon>
    </lineage>
</organism>
<dbReference type="PANTHER" id="PTHR33681:SF13">
    <property type="entry name" value="ALGINATE LYASE 2 DOMAIN-CONTAINING PROTEIN"/>
    <property type="match status" value="1"/>
</dbReference>
<gene>
    <name evidence="2" type="primary">LOC109011434</name>
</gene>
<reference evidence="2" key="1">
    <citation type="submission" date="2025-08" db="UniProtKB">
        <authorList>
            <consortium name="RefSeq"/>
        </authorList>
    </citation>
    <scope>IDENTIFICATION</scope>
    <source>
        <tissue evidence="2">Leaves</tissue>
    </source>
</reference>
<evidence type="ECO:0000313" key="1">
    <source>
        <dbReference type="Proteomes" id="UP000235220"/>
    </source>
</evidence>
<dbReference type="Proteomes" id="UP000235220">
    <property type="component" value="Chromosome 6"/>
</dbReference>
<dbReference type="PANTHER" id="PTHR33681">
    <property type="entry name" value="BINDING PROTEIN, PUTATIVE, EXPRESSED-RELATED"/>
    <property type="match status" value="1"/>
</dbReference>
<proteinExistence type="predicted"/>